<sequence length="73" mass="8033">MSAKIMKIPAKSELCQLNEVKVLCNADLCKPHTKCNHDETLVSNQQTTTCTNEDTPVDNLAFKSGISTILPRT</sequence>
<protein>
    <submittedName>
        <fullName evidence="1">Uncharacterized protein</fullName>
    </submittedName>
</protein>
<comment type="caution">
    <text evidence="1">The sequence shown here is derived from an EMBL/GenBank/DDBJ whole genome shotgun (WGS) entry which is preliminary data.</text>
</comment>
<dbReference type="Proteomes" id="UP000828390">
    <property type="component" value="Unassembled WGS sequence"/>
</dbReference>
<name>A0A9D4BYM8_DREPO</name>
<evidence type="ECO:0000313" key="2">
    <source>
        <dbReference type="Proteomes" id="UP000828390"/>
    </source>
</evidence>
<keyword evidence="2" id="KW-1185">Reference proteome</keyword>
<dbReference type="EMBL" id="JAIWYP010000014">
    <property type="protein sequence ID" value="KAH3713359.1"/>
    <property type="molecule type" value="Genomic_DNA"/>
</dbReference>
<accession>A0A9D4BYM8</accession>
<evidence type="ECO:0000313" key="1">
    <source>
        <dbReference type="EMBL" id="KAH3713359.1"/>
    </source>
</evidence>
<reference evidence="1" key="2">
    <citation type="submission" date="2020-11" db="EMBL/GenBank/DDBJ databases">
        <authorList>
            <person name="McCartney M.A."/>
            <person name="Auch B."/>
            <person name="Kono T."/>
            <person name="Mallez S."/>
            <person name="Becker A."/>
            <person name="Gohl D.M."/>
            <person name="Silverstein K.A.T."/>
            <person name="Koren S."/>
            <person name="Bechman K.B."/>
            <person name="Herman A."/>
            <person name="Abrahante J.E."/>
            <person name="Garbe J."/>
        </authorList>
    </citation>
    <scope>NUCLEOTIDE SEQUENCE</scope>
    <source>
        <strain evidence="1">Duluth1</strain>
        <tissue evidence="1">Whole animal</tissue>
    </source>
</reference>
<reference evidence="1" key="1">
    <citation type="journal article" date="2019" name="bioRxiv">
        <title>The Genome of the Zebra Mussel, Dreissena polymorpha: A Resource for Invasive Species Research.</title>
        <authorList>
            <person name="McCartney M.A."/>
            <person name="Auch B."/>
            <person name="Kono T."/>
            <person name="Mallez S."/>
            <person name="Zhang Y."/>
            <person name="Obille A."/>
            <person name="Becker A."/>
            <person name="Abrahante J.E."/>
            <person name="Garbe J."/>
            <person name="Badalamenti J.P."/>
            <person name="Herman A."/>
            <person name="Mangelson H."/>
            <person name="Liachko I."/>
            <person name="Sullivan S."/>
            <person name="Sone E.D."/>
            <person name="Koren S."/>
            <person name="Silverstein K.A.T."/>
            <person name="Beckman K.B."/>
            <person name="Gohl D.M."/>
        </authorList>
    </citation>
    <scope>NUCLEOTIDE SEQUENCE</scope>
    <source>
        <strain evidence="1">Duluth1</strain>
        <tissue evidence="1">Whole animal</tissue>
    </source>
</reference>
<proteinExistence type="predicted"/>
<dbReference type="AlphaFoldDB" id="A0A9D4BYM8"/>
<gene>
    <name evidence="1" type="ORF">DPMN_073149</name>
</gene>
<organism evidence="1 2">
    <name type="scientific">Dreissena polymorpha</name>
    <name type="common">Zebra mussel</name>
    <name type="synonym">Mytilus polymorpha</name>
    <dbReference type="NCBI Taxonomy" id="45954"/>
    <lineage>
        <taxon>Eukaryota</taxon>
        <taxon>Metazoa</taxon>
        <taxon>Spiralia</taxon>
        <taxon>Lophotrochozoa</taxon>
        <taxon>Mollusca</taxon>
        <taxon>Bivalvia</taxon>
        <taxon>Autobranchia</taxon>
        <taxon>Heteroconchia</taxon>
        <taxon>Euheterodonta</taxon>
        <taxon>Imparidentia</taxon>
        <taxon>Neoheterodontei</taxon>
        <taxon>Myida</taxon>
        <taxon>Dreissenoidea</taxon>
        <taxon>Dreissenidae</taxon>
        <taxon>Dreissena</taxon>
    </lineage>
</organism>